<dbReference type="EMBL" id="FPHD01000056">
    <property type="protein sequence ID" value="SFV61123.1"/>
    <property type="molecule type" value="Genomic_DNA"/>
</dbReference>
<accession>A0A1W1C5W5</accession>
<proteinExistence type="predicted"/>
<name>A0A1W1C5W5_9ZZZZ</name>
<evidence type="ECO:0008006" key="2">
    <source>
        <dbReference type="Google" id="ProtNLM"/>
    </source>
</evidence>
<evidence type="ECO:0000313" key="1">
    <source>
        <dbReference type="EMBL" id="SFV61123.1"/>
    </source>
</evidence>
<protein>
    <recommendedName>
        <fullName evidence="2">Lipoprotein</fullName>
    </recommendedName>
</protein>
<reference evidence="1" key="1">
    <citation type="submission" date="2016-10" db="EMBL/GenBank/DDBJ databases">
        <authorList>
            <person name="de Groot N.N."/>
        </authorList>
    </citation>
    <scope>NUCLEOTIDE SEQUENCE</scope>
</reference>
<organism evidence="1">
    <name type="scientific">hydrothermal vent metagenome</name>
    <dbReference type="NCBI Taxonomy" id="652676"/>
    <lineage>
        <taxon>unclassified sequences</taxon>
        <taxon>metagenomes</taxon>
        <taxon>ecological metagenomes</taxon>
    </lineage>
</organism>
<dbReference type="AlphaFoldDB" id="A0A1W1C5W5"/>
<gene>
    <name evidence="1" type="ORF">MNB_SV-8-504</name>
</gene>
<sequence length="141" mass="16423">MKAYFFLLLLLFITGCDSKPLITVYEKSILNKKIDCMQLSVMPKDKQIASTLQHLYPFSQTCSYRLEVSFKESIVCNSHYNAQSKALGKMPSSYLKMELRKGLSLQYSYYIDLDHKPDKEDVEEGFERFCEDLKISALNHR</sequence>
<dbReference type="PROSITE" id="PS51257">
    <property type="entry name" value="PROKAR_LIPOPROTEIN"/>
    <property type="match status" value="1"/>
</dbReference>